<organism evidence="1 2">
    <name type="scientific">Sphaeramia orbicularis</name>
    <name type="common">orbiculate cardinalfish</name>
    <dbReference type="NCBI Taxonomy" id="375764"/>
    <lineage>
        <taxon>Eukaryota</taxon>
        <taxon>Metazoa</taxon>
        <taxon>Chordata</taxon>
        <taxon>Craniata</taxon>
        <taxon>Vertebrata</taxon>
        <taxon>Euteleostomi</taxon>
        <taxon>Actinopterygii</taxon>
        <taxon>Neopterygii</taxon>
        <taxon>Teleostei</taxon>
        <taxon>Neoteleostei</taxon>
        <taxon>Acanthomorphata</taxon>
        <taxon>Gobiaria</taxon>
        <taxon>Kurtiformes</taxon>
        <taxon>Apogonoidei</taxon>
        <taxon>Apogonidae</taxon>
        <taxon>Apogoninae</taxon>
        <taxon>Sphaeramia</taxon>
    </lineage>
</organism>
<proteinExistence type="predicted"/>
<name>A0A673CR75_9TELE</name>
<keyword evidence="2" id="KW-1185">Reference proteome</keyword>
<reference evidence="1" key="2">
    <citation type="submission" date="2025-08" db="UniProtKB">
        <authorList>
            <consortium name="Ensembl"/>
        </authorList>
    </citation>
    <scope>IDENTIFICATION</scope>
</reference>
<dbReference type="Ensembl" id="ENSSORT00005055767.1">
    <property type="protein sequence ID" value="ENSSORP00005054493.1"/>
    <property type="gene ID" value="ENSSORG00005024410.1"/>
</dbReference>
<dbReference type="AlphaFoldDB" id="A0A673CR75"/>
<dbReference type="Proteomes" id="UP000472271">
    <property type="component" value="Chromosome 9"/>
</dbReference>
<sequence length="73" mass="9000">MVPVPVRYFYSSLGMKKTMRWNFFLINLFFMELQKFLKQRNMYLKPSSESDKLCENYEIKTFFLQLICCFLIF</sequence>
<reference evidence="1" key="3">
    <citation type="submission" date="2025-09" db="UniProtKB">
        <authorList>
            <consortium name="Ensembl"/>
        </authorList>
    </citation>
    <scope>IDENTIFICATION</scope>
</reference>
<evidence type="ECO:0000313" key="2">
    <source>
        <dbReference type="Proteomes" id="UP000472271"/>
    </source>
</evidence>
<evidence type="ECO:0000313" key="1">
    <source>
        <dbReference type="Ensembl" id="ENSSORP00005054493.1"/>
    </source>
</evidence>
<protein>
    <submittedName>
        <fullName evidence="1">Uncharacterized protein</fullName>
    </submittedName>
</protein>
<reference evidence="1" key="1">
    <citation type="submission" date="2019-06" db="EMBL/GenBank/DDBJ databases">
        <authorList>
            <consortium name="Wellcome Sanger Institute Data Sharing"/>
        </authorList>
    </citation>
    <scope>NUCLEOTIDE SEQUENCE [LARGE SCALE GENOMIC DNA]</scope>
</reference>
<dbReference type="InParanoid" id="A0A673CR75"/>
<accession>A0A673CR75</accession>